<evidence type="ECO:0000313" key="3">
    <source>
        <dbReference type="Proteomes" id="UP001176883"/>
    </source>
</evidence>
<comment type="caution">
    <text evidence="2">The sequence shown here is derived from an EMBL/GenBank/DDBJ whole genome shotgun (WGS) entry which is preliminary data.</text>
</comment>
<dbReference type="EMBL" id="JAUOEK010000172">
    <property type="protein sequence ID" value="MDO5971724.1"/>
    <property type="molecule type" value="Genomic_DNA"/>
</dbReference>
<dbReference type="GO" id="GO:0016491">
    <property type="term" value="F:oxidoreductase activity"/>
    <property type="evidence" value="ECO:0007669"/>
    <property type="project" value="UniProtKB-KW"/>
</dbReference>
<dbReference type="EC" id="1.-.-.-" evidence="2"/>
<dbReference type="SUPFAM" id="SSF51905">
    <property type="entry name" value="FAD/NAD(P)-binding domain"/>
    <property type="match status" value="1"/>
</dbReference>
<dbReference type="Gene3D" id="3.50.50.60">
    <property type="entry name" value="FAD/NAD(P)-binding domain"/>
    <property type="match status" value="1"/>
</dbReference>
<dbReference type="PANTHER" id="PTHR43747">
    <property type="entry name" value="FAD-BINDING PROTEIN"/>
    <property type="match status" value="1"/>
</dbReference>
<dbReference type="InterPro" id="IPR036188">
    <property type="entry name" value="FAD/NAD-bd_sf"/>
</dbReference>
<keyword evidence="3" id="KW-1185">Reference proteome</keyword>
<proteinExistence type="predicted"/>
<keyword evidence="2" id="KW-0560">Oxidoreductase</keyword>
<dbReference type="Proteomes" id="UP001176883">
    <property type="component" value="Unassembled WGS sequence"/>
</dbReference>
<protein>
    <submittedName>
        <fullName evidence="2">NAD(P)/FAD-dependent oxidoreductase</fullName>
        <ecNumber evidence="2">1.-.-.-</ecNumber>
    </submittedName>
</protein>
<gene>
    <name evidence="2" type="ORF">Q4Q35_18130</name>
</gene>
<dbReference type="PANTHER" id="PTHR43747:SF1">
    <property type="entry name" value="SLR1998 PROTEIN"/>
    <property type="match status" value="1"/>
</dbReference>
<evidence type="ECO:0000313" key="2">
    <source>
        <dbReference type="EMBL" id="MDO5971724.1"/>
    </source>
</evidence>
<name>A0ABT8WFC6_9FLAO</name>
<dbReference type="Pfam" id="PF01494">
    <property type="entry name" value="FAD_binding_3"/>
    <property type="match status" value="1"/>
</dbReference>
<evidence type="ECO:0000259" key="1">
    <source>
        <dbReference type="Pfam" id="PF01494"/>
    </source>
</evidence>
<reference evidence="2" key="1">
    <citation type="submission" date="2023-07" db="EMBL/GenBank/DDBJ databases">
        <title>Two novel species in the genus Flavivirga.</title>
        <authorList>
            <person name="Kwon K."/>
        </authorList>
    </citation>
    <scope>NUCLEOTIDE SEQUENCE</scope>
    <source>
        <strain evidence="2">KCTC 52353</strain>
    </source>
</reference>
<sequence>MSNTNVDVLIIGAGPSGCVAASYLQNNGLKIKVVEKSNFPRFVIGESLLPRCMDHFEEVGLLECLKAQGFERKDGARFLKGDVVCNFDFSDKHTKGWDWTWQVPRADFDDVLSKELIKKGVDIAFEHEVTDVVFDENGVSKTTIKNKQGDISTINAKFIVDSSGYGRVLPRLLNLDVPSALPKHSSIFTHVKDIKRPEGREGTLITFDVIDTNTWLWVIPFSNGVTSIGYVSDTEYMESFEGNNTEKLTEMLKLSDYYYDRFKDLDFLFEPINIKNYSKSVKQLYGKGYALTGNSAEFLDPVFSSGVTFATESALLAAKLITRELNNDVVDWEEDYANYIKKGVNVFATYVKEWYTGNLQTLFFHRPENPEIKTQICSVLAGYVWDETNPFVKKHHKIIQNLAHIIKLGETQHT</sequence>
<feature type="domain" description="FAD-binding" evidence="1">
    <location>
        <begin position="6"/>
        <end position="165"/>
    </location>
</feature>
<organism evidence="2 3">
    <name type="scientific">Flavivirga aquimarina</name>
    <dbReference type="NCBI Taxonomy" id="2027862"/>
    <lineage>
        <taxon>Bacteria</taxon>
        <taxon>Pseudomonadati</taxon>
        <taxon>Bacteroidota</taxon>
        <taxon>Flavobacteriia</taxon>
        <taxon>Flavobacteriales</taxon>
        <taxon>Flavobacteriaceae</taxon>
        <taxon>Flavivirga</taxon>
    </lineage>
</organism>
<dbReference type="RefSeq" id="WP_303279436.1">
    <property type="nucleotide sequence ID" value="NZ_JAUOEK010000172.1"/>
</dbReference>
<accession>A0ABT8WFC6</accession>
<dbReference type="InterPro" id="IPR050816">
    <property type="entry name" value="Flavin-dep_Halogenase_NPB"/>
</dbReference>
<dbReference type="InterPro" id="IPR002938">
    <property type="entry name" value="FAD-bd"/>
</dbReference>